<reference evidence="1" key="1">
    <citation type="submission" date="2023-10" db="EMBL/GenBank/DDBJ databases">
        <authorList>
            <person name="Rodriguez Cubillos JULIANA M."/>
            <person name="De Vega J."/>
        </authorList>
    </citation>
    <scope>NUCLEOTIDE SEQUENCE</scope>
</reference>
<comment type="caution">
    <text evidence="1">The sequence shown here is derived from an EMBL/GenBank/DDBJ whole genome shotgun (WGS) entry which is preliminary data.</text>
</comment>
<evidence type="ECO:0000313" key="1">
    <source>
        <dbReference type="EMBL" id="CAJ2656763.1"/>
    </source>
</evidence>
<dbReference type="Proteomes" id="UP001177021">
    <property type="component" value="Unassembled WGS sequence"/>
</dbReference>
<organism evidence="1 2">
    <name type="scientific">Trifolium pratense</name>
    <name type="common">Red clover</name>
    <dbReference type="NCBI Taxonomy" id="57577"/>
    <lineage>
        <taxon>Eukaryota</taxon>
        <taxon>Viridiplantae</taxon>
        <taxon>Streptophyta</taxon>
        <taxon>Embryophyta</taxon>
        <taxon>Tracheophyta</taxon>
        <taxon>Spermatophyta</taxon>
        <taxon>Magnoliopsida</taxon>
        <taxon>eudicotyledons</taxon>
        <taxon>Gunneridae</taxon>
        <taxon>Pentapetalae</taxon>
        <taxon>rosids</taxon>
        <taxon>fabids</taxon>
        <taxon>Fabales</taxon>
        <taxon>Fabaceae</taxon>
        <taxon>Papilionoideae</taxon>
        <taxon>50 kb inversion clade</taxon>
        <taxon>NPAAA clade</taxon>
        <taxon>Hologalegina</taxon>
        <taxon>IRL clade</taxon>
        <taxon>Trifolieae</taxon>
        <taxon>Trifolium</taxon>
    </lineage>
</organism>
<name>A0ACB0KLL6_TRIPR</name>
<keyword evidence="2" id="KW-1185">Reference proteome</keyword>
<accession>A0ACB0KLL6</accession>
<proteinExistence type="predicted"/>
<dbReference type="EMBL" id="CASHSV030000237">
    <property type="protein sequence ID" value="CAJ2656763.1"/>
    <property type="molecule type" value="Genomic_DNA"/>
</dbReference>
<protein>
    <submittedName>
        <fullName evidence="1">Uncharacterized protein</fullName>
    </submittedName>
</protein>
<sequence>MPLLIPGNCNPSAWQHWLQLDLLFNDFFAFFPVQEPLRFGFLSFTSLWNSSRISSSLEEEGFGKGLDLLDFF</sequence>
<evidence type="ECO:0000313" key="2">
    <source>
        <dbReference type="Proteomes" id="UP001177021"/>
    </source>
</evidence>
<gene>
    <name evidence="1" type="ORF">MILVUS5_LOCUS23430</name>
</gene>